<evidence type="ECO:0000256" key="1">
    <source>
        <dbReference type="SAM" id="MobiDB-lite"/>
    </source>
</evidence>
<feature type="region of interest" description="Disordered" evidence="1">
    <location>
        <begin position="131"/>
        <end position="206"/>
    </location>
</feature>
<gene>
    <name evidence="2" type="ORF">RDB_LOCUS72836</name>
</gene>
<protein>
    <submittedName>
        <fullName evidence="2">Uncharacterized protein</fullName>
    </submittedName>
</protein>
<dbReference type="EMBL" id="CAJMWT010002292">
    <property type="protein sequence ID" value="CAE6438750.1"/>
    <property type="molecule type" value="Genomic_DNA"/>
</dbReference>
<evidence type="ECO:0000313" key="2">
    <source>
        <dbReference type="EMBL" id="CAE6438750.1"/>
    </source>
</evidence>
<reference evidence="2" key="1">
    <citation type="submission" date="2021-01" db="EMBL/GenBank/DDBJ databases">
        <authorList>
            <person name="Kaushik A."/>
        </authorList>
    </citation>
    <scope>NUCLEOTIDE SEQUENCE</scope>
    <source>
        <strain evidence="2">AG2-2IIIB</strain>
    </source>
</reference>
<proteinExistence type="predicted"/>
<accession>A0A8H3AQW2</accession>
<comment type="caution">
    <text evidence="2">The sequence shown here is derived from an EMBL/GenBank/DDBJ whole genome shotgun (WGS) entry which is preliminary data.</text>
</comment>
<organism evidence="2 3">
    <name type="scientific">Rhizoctonia solani</name>
    <dbReference type="NCBI Taxonomy" id="456999"/>
    <lineage>
        <taxon>Eukaryota</taxon>
        <taxon>Fungi</taxon>
        <taxon>Dikarya</taxon>
        <taxon>Basidiomycota</taxon>
        <taxon>Agaricomycotina</taxon>
        <taxon>Agaricomycetes</taxon>
        <taxon>Cantharellales</taxon>
        <taxon>Ceratobasidiaceae</taxon>
        <taxon>Rhizoctonia</taxon>
    </lineage>
</organism>
<evidence type="ECO:0000313" key="3">
    <source>
        <dbReference type="Proteomes" id="UP000663843"/>
    </source>
</evidence>
<feature type="non-terminal residue" evidence="2">
    <location>
        <position position="1"/>
    </location>
</feature>
<dbReference type="Proteomes" id="UP000663843">
    <property type="component" value="Unassembled WGS sequence"/>
</dbReference>
<dbReference type="AlphaFoldDB" id="A0A8H3AQW2"/>
<feature type="compositionally biased region" description="Polar residues" evidence="1">
    <location>
        <begin position="153"/>
        <end position="180"/>
    </location>
</feature>
<name>A0A8H3AQW2_9AGAM</name>
<sequence length="343" mass="38441">EEMIEEGEELKIKSAFSIASELRNTDLSIELSQHLFDIQMVCHRQKYPIIASALLNDVIYDPPTLPAYIPIELKPVTGPPSNEEIGFVHTALRISESFVNVPSIFDPDIHVQLSQHLFDIQLARHIQRSITRRSAPVPSAPINQSVPHEDSTETGSTNVPETHTSPIATSGQVIESTETQHPPPERPNPPHEITSHPNPSETNELHGTADLMIQIRDKLEKMTRVLVGTQNSLARGFNSSTINYNWQYKSISHNPGAHSLINDDGDVPESHGLPTFTLIDNGGMYNYVGFSVEKLTENILARYLRFYNIGEEMIEESEEGLKIKPDMLGDVKDLLSKRLFLNR</sequence>